<dbReference type="PANTHER" id="PTHR45791">
    <property type="entry name" value="CALCIUM AND INTEGRIN BINDING FAMILY MEMBER 2"/>
    <property type="match status" value="1"/>
</dbReference>
<reference evidence="6 7" key="1">
    <citation type="submission" date="2024-05" db="EMBL/GenBank/DDBJ databases">
        <title>Genetic variation in Jamaican populations of the coffee berry borer (Hypothenemus hampei).</title>
        <authorList>
            <person name="Errbii M."/>
            <person name="Myrie A."/>
        </authorList>
    </citation>
    <scope>NUCLEOTIDE SEQUENCE [LARGE SCALE GENOMIC DNA]</scope>
    <source>
        <strain evidence="6">JA-Hopewell-2020-01-JO</strain>
        <tissue evidence="6">Whole body</tissue>
    </source>
</reference>
<dbReference type="Gene3D" id="1.10.238.10">
    <property type="entry name" value="EF-hand"/>
    <property type="match status" value="1"/>
</dbReference>
<dbReference type="AlphaFoldDB" id="A0ABD1EEY0"/>
<gene>
    <name evidence="6" type="ORF">ABEB36_011147</name>
</gene>
<evidence type="ECO:0000256" key="3">
    <source>
        <dbReference type="ARBA" id="ARBA00022837"/>
    </source>
</evidence>
<name>A0ABD1EEY0_HYPHA</name>
<dbReference type="SUPFAM" id="SSF47473">
    <property type="entry name" value="EF-hand"/>
    <property type="match status" value="1"/>
</dbReference>
<accession>A0ABD1EEY0</accession>
<evidence type="ECO:0000256" key="4">
    <source>
        <dbReference type="ARBA" id="ARBA00022842"/>
    </source>
</evidence>
<protein>
    <recommendedName>
        <fullName evidence="5">EF-hand domain-containing protein</fullName>
    </recommendedName>
</protein>
<keyword evidence="1" id="KW-0479">Metal-binding</keyword>
<evidence type="ECO:0000313" key="6">
    <source>
        <dbReference type="EMBL" id="KAL1493000.1"/>
    </source>
</evidence>
<organism evidence="6 7">
    <name type="scientific">Hypothenemus hampei</name>
    <name type="common">Coffee berry borer</name>
    <dbReference type="NCBI Taxonomy" id="57062"/>
    <lineage>
        <taxon>Eukaryota</taxon>
        <taxon>Metazoa</taxon>
        <taxon>Ecdysozoa</taxon>
        <taxon>Arthropoda</taxon>
        <taxon>Hexapoda</taxon>
        <taxon>Insecta</taxon>
        <taxon>Pterygota</taxon>
        <taxon>Neoptera</taxon>
        <taxon>Endopterygota</taxon>
        <taxon>Coleoptera</taxon>
        <taxon>Polyphaga</taxon>
        <taxon>Cucujiformia</taxon>
        <taxon>Curculionidae</taxon>
        <taxon>Scolytinae</taxon>
        <taxon>Hypothenemus</taxon>
    </lineage>
</organism>
<keyword evidence="3" id="KW-0106">Calcium</keyword>
<evidence type="ECO:0000259" key="5">
    <source>
        <dbReference type="PROSITE" id="PS50222"/>
    </source>
</evidence>
<dbReference type="InterPro" id="IPR051433">
    <property type="entry name" value="CIBP"/>
</dbReference>
<evidence type="ECO:0000256" key="2">
    <source>
        <dbReference type="ARBA" id="ARBA00022737"/>
    </source>
</evidence>
<dbReference type="GO" id="GO:0046872">
    <property type="term" value="F:metal ion binding"/>
    <property type="evidence" value="ECO:0007669"/>
    <property type="project" value="UniProtKB-KW"/>
</dbReference>
<comment type="caution">
    <text evidence="6">The sequence shown here is derived from an EMBL/GenBank/DDBJ whole genome shotgun (WGS) entry which is preliminary data.</text>
</comment>
<dbReference type="InterPro" id="IPR018247">
    <property type="entry name" value="EF_Hand_1_Ca_BS"/>
</dbReference>
<proteinExistence type="predicted"/>
<evidence type="ECO:0000313" key="7">
    <source>
        <dbReference type="Proteomes" id="UP001566132"/>
    </source>
</evidence>
<dbReference type="PROSITE" id="PS00018">
    <property type="entry name" value="EF_HAND_1"/>
    <property type="match status" value="1"/>
</dbReference>
<dbReference type="PANTHER" id="PTHR45791:SF6">
    <property type="entry name" value="CALCIUM AND INTEGRIN BINDING FAMILY MEMBER 2"/>
    <property type="match status" value="1"/>
</dbReference>
<dbReference type="Proteomes" id="UP001566132">
    <property type="component" value="Unassembled WGS sequence"/>
</dbReference>
<keyword evidence="2" id="KW-0677">Repeat</keyword>
<keyword evidence="7" id="KW-1185">Reference proteome</keyword>
<dbReference type="InterPro" id="IPR002048">
    <property type="entry name" value="EF_hand_dom"/>
</dbReference>
<sequence>MKNKRILFTDRQLVNCQTYIHRHSVDFFHLIPRIRKENETYSIRLSIEYLEDLGDSFKKRIFEVSSGNLKANLTFGNFLDMLPELSIEEHQQITEKVMEESDVDGEGKLSYIEFEHCITRALDFLSTFHTQI</sequence>
<dbReference type="EMBL" id="JBDJPC010000008">
    <property type="protein sequence ID" value="KAL1493000.1"/>
    <property type="molecule type" value="Genomic_DNA"/>
</dbReference>
<feature type="domain" description="EF-hand" evidence="5">
    <location>
        <begin position="89"/>
        <end position="124"/>
    </location>
</feature>
<evidence type="ECO:0000256" key="1">
    <source>
        <dbReference type="ARBA" id="ARBA00022723"/>
    </source>
</evidence>
<dbReference type="InterPro" id="IPR011992">
    <property type="entry name" value="EF-hand-dom_pair"/>
</dbReference>
<keyword evidence="4" id="KW-0460">Magnesium</keyword>
<dbReference type="PROSITE" id="PS50222">
    <property type="entry name" value="EF_HAND_2"/>
    <property type="match status" value="1"/>
</dbReference>